<dbReference type="InterPro" id="IPR008269">
    <property type="entry name" value="Lon_proteolytic"/>
</dbReference>
<dbReference type="GO" id="GO:0004176">
    <property type="term" value="F:ATP-dependent peptidase activity"/>
    <property type="evidence" value="ECO:0007669"/>
    <property type="project" value="InterPro"/>
</dbReference>
<feature type="transmembrane region" description="Helical" evidence="1">
    <location>
        <begin position="12"/>
        <end position="29"/>
    </location>
</feature>
<keyword evidence="1" id="KW-1133">Transmembrane helix</keyword>
<dbReference type="Pfam" id="PF13180">
    <property type="entry name" value="PDZ_2"/>
    <property type="match status" value="1"/>
</dbReference>
<evidence type="ECO:0000313" key="4">
    <source>
        <dbReference type="Proteomes" id="UP000612456"/>
    </source>
</evidence>
<protein>
    <recommendedName>
        <fullName evidence="2">PDZ domain-containing protein</fullName>
    </recommendedName>
</protein>
<dbReference type="GO" id="GO:0004252">
    <property type="term" value="F:serine-type endopeptidase activity"/>
    <property type="evidence" value="ECO:0007669"/>
    <property type="project" value="InterPro"/>
</dbReference>
<evidence type="ECO:0000259" key="2">
    <source>
        <dbReference type="PROSITE" id="PS50106"/>
    </source>
</evidence>
<keyword evidence="4" id="KW-1185">Reference proteome</keyword>
<dbReference type="RefSeq" id="WP_188990514.1">
    <property type="nucleotide sequence ID" value="NZ_BMHP01000001.1"/>
</dbReference>
<keyword evidence="1" id="KW-0812">Transmembrane</keyword>
<feature type="transmembrane region" description="Helical" evidence="1">
    <location>
        <begin position="78"/>
        <end position="96"/>
    </location>
</feature>
<dbReference type="InterPro" id="IPR036034">
    <property type="entry name" value="PDZ_sf"/>
</dbReference>
<reference evidence="3" key="1">
    <citation type="journal article" date="2014" name="Int. J. Syst. Evol. Microbiol.">
        <title>Complete genome sequence of Corynebacterium casei LMG S-19264T (=DSM 44701T), isolated from a smear-ripened cheese.</title>
        <authorList>
            <consortium name="US DOE Joint Genome Institute (JGI-PGF)"/>
            <person name="Walter F."/>
            <person name="Albersmeier A."/>
            <person name="Kalinowski J."/>
            <person name="Ruckert C."/>
        </authorList>
    </citation>
    <scope>NUCLEOTIDE SEQUENCE</scope>
    <source>
        <strain evidence="3">CGMCC 1.15178</strain>
    </source>
</reference>
<gene>
    <name evidence="3" type="ORF">GCM10010911_14580</name>
</gene>
<dbReference type="Gene3D" id="3.30.230.10">
    <property type="match status" value="1"/>
</dbReference>
<comment type="caution">
    <text evidence="3">The sequence shown here is derived from an EMBL/GenBank/DDBJ whole genome shotgun (WGS) entry which is preliminary data.</text>
</comment>
<dbReference type="Pfam" id="PF05362">
    <property type="entry name" value="Lon_C"/>
    <property type="match status" value="1"/>
</dbReference>
<dbReference type="SUPFAM" id="SSF50156">
    <property type="entry name" value="PDZ domain-like"/>
    <property type="match status" value="1"/>
</dbReference>
<evidence type="ECO:0000256" key="1">
    <source>
        <dbReference type="SAM" id="Phobius"/>
    </source>
</evidence>
<feature type="domain" description="PDZ" evidence="2">
    <location>
        <begin position="236"/>
        <end position="307"/>
    </location>
</feature>
<proteinExistence type="predicted"/>
<dbReference type="GO" id="GO:0006508">
    <property type="term" value="P:proteolysis"/>
    <property type="evidence" value="ECO:0007669"/>
    <property type="project" value="InterPro"/>
</dbReference>
<evidence type="ECO:0000313" key="3">
    <source>
        <dbReference type="EMBL" id="GGD57870.1"/>
    </source>
</evidence>
<feature type="transmembrane region" description="Helical" evidence="1">
    <location>
        <begin position="131"/>
        <end position="151"/>
    </location>
</feature>
<keyword evidence="1" id="KW-0472">Membrane</keyword>
<dbReference type="InterPro" id="IPR014721">
    <property type="entry name" value="Ribsml_uS5_D2-typ_fold_subgr"/>
</dbReference>
<accession>A0A917DPY6</accession>
<dbReference type="SMART" id="SM00228">
    <property type="entry name" value="PDZ"/>
    <property type="match status" value="1"/>
</dbReference>
<dbReference type="InterPro" id="IPR020568">
    <property type="entry name" value="Ribosomal_Su5_D2-typ_SF"/>
</dbReference>
<reference evidence="3" key="2">
    <citation type="submission" date="2020-09" db="EMBL/GenBank/DDBJ databases">
        <authorList>
            <person name="Sun Q."/>
            <person name="Zhou Y."/>
        </authorList>
    </citation>
    <scope>NUCLEOTIDE SEQUENCE</scope>
    <source>
        <strain evidence="3">CGMCC 1.15178</strain>
    </source>
</reference>
<dbReference type="Gene3D" id="2.30.42.10">
    <property type="match status" value="1"/>
</dbReference>
<dbReference type="AlphaFoldDB" id="A0A917DPY6"/>
<organism evidence="3 4">
    <name type="scientific">Paenibacillus nasutitermitis</name>
    <dbReference type="NCBI Taxonomy" id="1652958"/>
    <lineage>
        <taxon>Bacteria</taxon>
        <taxon>Bacillati</taxon>
        <taxon>Bacillota</taxon>
        <taxon>Bacilli</taxon>
        <taxon>Bacillales</taxon>
        <taxon>Paenibacillaceae</taxon>
        <taxon>Paenibacillus</taxon>
    </lineage>
</organism>
<sequence length="454" mass="48929">MRADKIGKRLYIAGYGLAAILSVAGELIWLGDPVRSGDIYWIDRIQSLIYLLAFVPLLWLCGAAVGIAAERRGSRRLILLRLLVAAGSVTSGVAIFQIPDHLVLSLLLLVITLLLTLVDGIVSERRIGSRWILRSSFMLLVLLVIAAGLFWPTPYGVTSPGFTLNMNRYAQVEEGIPKGSIEGVLVIERPAFPIDWLYAALLPSVHIEKRDTSISIGDMQIAANNQRADANQVSSAVAFQKLGIGRGVIPTGVQIMLIMEDSPAEGKLQPGDQILAANGHAVMSAAELAEEMKNVRPGEEVEVKVMRSGEEPVIKVKTMSSGEEPDRAVFGLQVENRVKADLPKKVGFRSYLVYQGGPSHGAILALTLINQLTPGDITYGNSVAGTGTLEADGSVGPIGGIEQKAYAVNKTDADVFFVPAGQEEDARKGAPNLNIVPVRTLDEMLEWLKAHPRT</sequence>
<dbReference type="InterPro" id="IPR001478">
    <property type="entry name" value="PDZ"/>
</dbReference>
<dbReference type="SUPFAM" id="SSF54211">
    <property type="entry name" value="Ribosomal protein S5 domain 2-like"/>
    <property type="match status" value="1"/>
</dbReference>
<dbReference type="PROSITE" id="PS50106">
    <property type="entry name" value="PDZ"/>
    <property type="match status" value="1"/>
</dbReference>
<dbReference type="EMBL" id="BMHP01000001">
    <property type="protein sequence ID" value="GGD57870.1"/>
    <property type="molecule type" value="Genomic_DNA"/>
</dbReference>
<feature type="transmembrane region" description="Helical" evidence="1">
    <location>
        <begin position="102"/>
        <end position="122"/>
    </location>
</feature>
<name>A0A917DPY6_9BACL</name>
<dbReference type="Proteomes" id="UP000612456">
    <property type="component" value="Unassembled WGS sequence"/>
</dbReference>
<feature type="transmembrane region" description="Helical" evidence="1">
    <location>
        <begin position="49"/>
        <end position="69"/>
    </location>
</feature>